<gene>
    <name evidence="1" type="ORF">PVAP13_9NG526200</name>
</gene>
<reference evidence="1" key="1">
    <citation type="submission" date="2020-05" db="EMBL/GenBank/DDBJ databases">
        <title>WGS assembly of Panicum virgatum.</title>
        <authorList>
            <person name="Lovell J.T."/>
            <person name="Jenkins J."/>
            <person name="Shu S."/>
            <person name="Juenger T.E."/>
            <person name="Schmutz J."/>
        </authorList>
    </citation>
    <scope>NUCLEOTIDE SEQUENCE</scope>
    <source>
        <strain evidence="1">AP13</strain>
    </source>
</reference>
<sequence>MHKANISVSSHKKLPITYQMRSTNNWSDKIYAAQ</sequence>
<evidence type="ECO:0000313" key="2">
    <source>
        <dbReference type="Proteomes" id="UP000823388"/>
    </source>
</evidence>
<proteinExistence type="predicted"/>
<dbReference type="AlphaFoldDB" id="A0A8T0MV94"/>
<accession>A0A8T0MV94</accession>
<keyword evidence="2" id="KW-1185">Reference proteome</keyword>
<organism evidence="1 2">
    <name type="scientific">Panicum virgatum</name>
    <name type="common">Blackwell switchgrass</name>
    <dbReference type="NCBI Taxonomy" id="38727"/>
    <lineage>
        <taxon>Eukaryota</taxon>
        <taxon>Viridiplantae</taxon>
        <taxon>Streptophyta</taxon>
        <taxon>Embryophyta</taxon>
        <taxon>Tracheophyta</taxon>
        <taxon>Spermatophyta</taxon>
        <taxon>Magnoliopsida</taxon>
        <taxon>Liliopsida</taxon>
        <taxon>Poales</taxon>
        <taxon>Poaceae</taxon>
        <taxon>PACMAD clade</taxon>
        <taxon>Panicoideae</taxon>
        <taxon>Panicodae</taxon>
        <taxon>Paniceae</taxon>
        <taxon>Panicinae</taxon>
        <taxon>Panicum</taxon>
        <taxon>Panicum sect. Hiantes</taxon>
    </lineage>
</organism>
<protein>
    <submittedName>
        <fullName evidence="1">Uncharacterized protein</fullName>
    </submittedName>
</protein>
<evidence type="ECO:0000313" key="1">
    <source>
        <dbReference type="EMBL" id="KAG2540042.1"/>
    </source>
</evidence>
<dbReference type="Proteomes" id="UP000823388">
    <property type="component" value="Chromosome 9N"/>
</dbReference>
<comment type="caution">
    <text evidence="1">The sequence shown here is derived from an EMBL/GenBank/DDBJ whole genome shotgun (WGS) entry which is preliminary data.</text>
</comment>
<dbReference type="EMBL" id="CM029054">
    <property type="protein sequence ID" value="KAG2540042.1"/>
    <property type="molecule type" value="Genomic_DNA"/>
</dbReference>
<name>A0A8T0MV94_PANVG</name>